<feature type="transmembrane region" description="Helical" evidence="9">
    <location>
        <begin position="379"/>
        <end position="400"/>
    </location>
</feature>
<organism evidence="10 11">
    <name type="scientific">Lactobacillus hominis DSM 23910 = CRBIP 24.179</name>
    <dbReference type="NCBI Taxonomy" id="1423758"/>
    <lineage>
        <taxon>Bacteria</taxon>
        <taxon>Bacillati</taxon>
        <taxon>Bacillota</taxon>
        <taxon>Bacilli</taxon>
        <taxon>Lactobacillales</taxon>
        <taxon>Lactobacillaceae</taxon>
        <taxon>Lactobacillus</taxon>
    </lineage>
</organism>
<feature type="transmembrane region" description="Helical" evidence="9">
    <location>
        <begin position="325"/>
        <end position="347"/>
    </location>
</feature>
<keyword evidence="7 9" id="KW-1133">Transmembrane helix</keyword>
<dbReference type="GO" id="GO:0015188">
    <property type="term" value="F:L-isoleucine transmembrane transporter activity"/>
    <property type="evidence" value="ECO:0007669"/>
    <property type="project" value="TreeGrafter"/>
</dbReference>
<feature type="transmembrane region" description="Helical" evidence="9">
    <location>
        <begin position="353"/>
        <end position="374"/>
    </location>
</feature>
<evidence type="ECO:0000256" key="2">
    <source>
        <dbReference type="ARBA" id="ARBA00008540"/>
    </source>
</evidence>
<feature type="transmembrane region" description="Helical" evidence="9">
    <location>
        <begin position="420"/>
        <end position="447"/>
    </location>
</feature>
<feature type="transmembrane region" description="Helical" evidence="9">
    <location>
        <begin position="124"/>
        <end position="145"/>
    </location>
</feature>
<dbReference type="EMBL" id="CAKE01000005">
    <property type="protein sequence ID" value="CCI81668.1"/>
    <property type="molecule type" value="Genomic_DNA"/>
</dbReference>
<evidence type="ECO:0000256" key="1">
    <source>
        <dbReference type="ARBA" id="ARBA00004651"/>
    </source>
</evidence>
<dbReference type="GO" id="GO:0015818">
    <property type="term" value="P:isoleucine transport"/>
    <property type="evidence" value="ECO:0007669"/>
    <property type="project" value="TreeGrafter"/>
</dbReference>
<dbReference type="OrthoDB" id="9783920at2"/>
<evidence type="ECO:0000256" key="7">
    <source>
        <dbReference type="ARBA" id="ARBA00022989"/>
    </source>
</evidence>
<comment type="similarity">
    <text evidence="2 9">Belongs to the branched chain amino acid transporter family.</text>
</comment>
<keyword evidence="4" id="KW-1003">Cell membrane</keyword>
<comment type="function">
    <text evidence="9">Component of the transport system for branched-chain amino acids.</text>
</comment>
<dbReference type="InterPro" id="IPR004685">
    <property type="entry name" value="Brnchd-chn_aa_trnsp_Livcs"/>
</dbReference>
<dbReference type="GO" id="GO:0005304">
    <property type="term" value="F:L-valine transmembrane transporter activity"/>
    <property type="evidence" value="ECO:0007669"/>
    <property type="project" value="TreeGrafter"/>
</dbReference>
<dbReference type="GO" id="GO:0015820">
    <property type="term" value="P:L-leucine transport"/>
    <property type="evidence" value="ECO:0007669"/>
    <property type="project" value="TreeGrafter"/>
</dbReference>
<accession>I7IVL8</accession>
<dbReference type="GeneID" id="82846903"/>
<feature type="transmembrane region" description="Helical" evidence="9">
    <location>
        <begin position="203"/>
        <end position="222"/>
    </location>
</feature>
<feature type="transmembrane region" description="Helical" evidence="9">
    <location>
        <begin position="80"/>
        <end position="104"/>
    </location>
</feature>
<protein>
    <recommendedName>
        <fullName evidence="9">Branched-chain amino acid transport system carrier protein</fullName>
    </recommendedName>
</protein>
<feature type="transmembrane region" description="Helical" evidence="9">
    <location>
        <begin position="45"/>
        <end position="68"/>
    </location>
</feature>
<dbReference type="Proteomes" id="UP000009320">
    <property type="component" value="Unassembled WGS sequence"/>
</dbReference>
<dbReference type="PANTHER" id="PTHR30588:SF0">
    <property type="entry name" value="BRANCHED-CHAIN AMINO ACID PERMEASE BRNQ"/>
    <property type="match status" value="1"/>
</dbReference>
<keyword evidence="3 9" id="KW-0813">Transport</keyword>
<comment type="caution">
    <text evidence="10">The sequence shown here is derived from an EMBL/GenBank/DDBJ whole genome shotgun (WGS) entry which is preliminary data.</text>
</comment>
<feature type="transmembrane region" description="Helical" evidence="9">
    <location>
        <begin position="157"/>
        <end position="175"/>
    </location>
</feature>
<dbReference type="AlphaFoldDB" id="I7IVL8"/>
<dbReference type="GO" id="GO:0015190">
    <property type="term" value="F:L-leucine transmembrane transporter activity"/>
    <property type="evidence" value="ECO:0007669"/>
    <property type="project" value="TreeGrafter"/>
</dbReference>
<evidence type="ECO:0000256" key="3">
    <source>
        <dbReference type="ARBA" id="ARBA00022448"/>
    </source>
</evidence>
<evidence type="ECO:0000313" key="11">
    <source>
        <dbReference type="Proteomes" id="UP000009320"/>
    </source>
</evidence>
<comment type="subcellular location">
    <subcellularLocation>
        <location evidence="1 9">Cell membrane</location>
        <topology evidence="1 9">Multi-pass membrane protein</topology>
    </subcellularLocation>
</comment>
<evidence type="ECO:0000256" key="5">
    <source>
        <dbReference type="ARBA" id="ARBA00022692"/>
    </source>
</evidence>
<evidence type="ECO:0000256" key="9">
    <source>
        <dbReference type="RuleBase" id="RU362122"/>
    </source>
</evidence>
<gene>
    <name evidence="10" type="ORF">BN55_09690</name>
</gene>
<dbReference type="NCBIfam" id="TIGR00796">
    <property type="entry name" value="livcs"/>
    <property type="match status" value="1"/>
</dbReference>
<dbReference type="RefSeq" id="WP_008470513.1">
    <property type="nucleotide sequence ID" value="NZ_AYZP01000007.1"/>
</dbReference>
<dbReference type="PATRIC" id="fig|1423758.3.peg.1783"/>
<name>I7IVL8_9LACO</name>
<keyword evidence="11" id="KW-1185">Reference proteome</keyword>
<proteinExistence type="inferred from homology"/>
<reference evidence="10 11" key="1">
    <citation type="submission" date="2012-06" db="EMBL/GenBank/DDBJ databases">
        <title>Draft Genome Sequence of Lactobacillus hominis Strain CRBIP 24.179T, isolated from human intestine.</title>
        <authorList>
            <person name="Cousin S."/>
            <person name="Ma L."/>
            <person name="Bizet C."/>
            <person name="Loux V."/>
            <person name="Bouchier C."/>
            <person name="Clermont D."/>
            <person name="Creno S."/>
        </authorList>
    </citation>
    <scope>NUCLEOTIDE SEQUENCE [LARGE SCALE GENOMIC DNA]</scope>
    <source>
        <strain evidence="11">CRBIP 24.179T</strain>
    </source>
</reference>
<dbReference type="PANTHER" id="PTHR30588">
    <property type="entry name" value="BRANCHED-CHAIN AMINO ACID TRANSPORT SYSTEM 2 CARRIER PROTEIN"/>
    <property type="match status" value="1"/>
</dbReference>
<dbReference type="Pfam" id="PF05525">
    <property type="entry name" value="Branch_AA_trans"/>
    <property type="match status" value="1"/>
</dbReference>
<sequence>MKSTKPKKISGKQYLVVASMIFALFFGAGNLIFPLHLGQLAGKNWLLASTGFLLTGVVLPLLSLLAIAITRSNGIYHLSLPVGSGFALIFMTLTQLTLGPLFAAPRNATVSYTVGIAPLLPKQFQDIGLIIFTIIFFVIVFAIAYNESDILSSLGKILNPIFLILLFLVFVVAFAKPLGNPSSAHVTGVYAHRALISGFLEGYNTMDALAGLAFGVTVVTSIKELVNNDELETAKVTAKSGFIAVLGIGLIYCLLIILGAMSLGHFKIAADGGVLLSEIVTYYAGIFGQALLAMLIFLACLTTAVGVVAAFALDFHSHYPKLSYHAWLAIACVGSLATANLGLVQIIKWSLPILMFLYPIAIVLIVLALLSPFFKNDHVVYKVAIFLTLIPAIFDLIVNLPAPLANTNFVKAVANWRMTYLPLANVGLSWLVPTLIGLVLGIVLHIWRRKKEKI</sequence>
<keyword evidence="8 9" id="KW-0472">Membrane</keyword>
<evidence type="ECO:0000313" key="10">
    <source>
        <dbReference type="EMBL" id="CCI81668.1"/>
    </source>
</evidence>
<feature type="transmembrane region" description="Helical" evidence="9">
    <location>
        <begin position="286"/>
        <end position="313"/>
    </location>
</feature>
<dbReference type="GO" id="GO:0005886">
    <property type="term" value="C:plasma membrane"/>
    <property type="evidence" value="ECO:0007669"/>
    <property type="project" value="UniProtKB-SubCell"/>
</dbReference>
<evidence type="ECO:0000256" key="8">
    <source>
        <dbReference type="ARBA" id="ARBA00023136"/>
    </source>
</evidence>
<evidence type="ECO:0000256" key="4">
    <source>
        <dbReference type="ARBA" id="ARBA00022475"/>
    </source>
</evidence>
<dbReference type="eggNOG" id="COG1114">
    <property type="taxonomic scope" value="Bacteria"/>
</dbReference>
<keyword evidence="5 9" id="KW-0812">Transmembrane</keyword>
<feature type="transmembrane region" description="Helical" evidence="9">
    <location>
        <begin position="12"/>
        <end position="33"/>
    </location>
</feature>
<feature type="transmembrane region" description="Helical" evidence="9">
    <location>
        <begin position="242"/>
        <end position="266"/>
    </location>
</feature>
<evidence type="ECO:0000256" key="6">
    <source>
        <dbReference type="ARBA" id="ARBA00022970"/>
    </source>
</evidence>
<keyword evidence="6 9" id="KW-0029">Amino-acid transport</keyword>